<evidence type="ECO:0000313" key="3">
    <source>
        <dbReference type="Proteomes" id="UP000500826"/>
    </source>
</evidence>
<keyword evidence="3" id="KW-1185">Reference proteome</keyword>
<gene>
    <name evidence="2" type="ORF">HK414_16015</name>
</gene>
<reference evidence="2 3" key="1">
    <citation type="submission" date="2020-05" db="EMBL/GenBank/DDBJ databases">
        <title>Ramlibacter rhizophilus sp. nov., isolated from rhizosphere soil of national flower Mugunghwa from South Korea.</title>
        <authorList>
            <person name="Zheng-Fei Y."/>
            <person name="Huan T."/>
        </authorList>
    </citation>
    <scope>NUCLEOTIDE SEQUENCE [LARGE SCALE GENOMIC DNA]</scope>
    <source>
        <strain evidence="2 3">H242</strain>
    </source>
</reference>
<evidence type="ECO:0000313" key="2">
    <source>
        <dbReference type="EMBL" id="QJW84650.1"/>
    </source>
</evidence>
<organism evidence="2 3">
    <name type="scientific">Ramlibacter terrae</name>
    <dbReference type="NCBI Taxonomy" id="2732511"/>
    <lineage>
        <taxon>Bacteria</taxon>
        <taxon>Pseudomonadati</taxon>
        <taxon>Pseudomonadota</taxon>
        <taxon>Betaproteobacteria</taxon>
        <taxon>Burkholderiales</taxon>
        <taxon>Comamonadaceae</taxon>
        <taxon>Ramlibacter</taxon>
    </lineage>
</organism>
<sequence>MGTLTVRSTGGDITLQRNVNVLNHVEMYSGNIYARANKAVVWATGAGSDVFMQARNSLVVQGTYGTNEIAVVRADRLVHPVAGDITLDGVVQVSNTATGRILANAGNTLTIGGAGSIKSAKDIDLNAGADLSWNRADLEASIAREKLQGGQLVLRGQAMLQADGNVALRSGGDVTIDADANVTGVRDVTVREYTTKAVTIDVVKGYRRWPRAPCRCRRSATRRPRSPSRWAPSWSRSARSSRS</sequence>
<reference evidence="2 3" key="2">
    <citation type="submission" date="2020-05" db="EMBL/GenBank/DDBJ databases">
        <authorList>
            <person name="Khan S.A."/>
            <person name="Jeon C.O."/>
            <person name="Chun B.H."/>
        </authorList>
    </citation>
    <scope>NUCLEOTIDE SEQUENCE [LARGE SCALE GENOMIC DNA]</scope>
    <source>
        <strain evidence="2 3">H242</strain>
    </source>
</reference>
<accession>A0ABX6P5K1</accession>
<protein>
    <submittedName>
        <fullName evidence="2">Uncharacterized protein</fullName>
    </submittedName>
</protein>
<feature type="compositionally biased region" description="Low complexity" evidence="1">
    <location>
        <begin position="227"/>
        <end position="243"/>
    </location>
</feature>
<evidence type="ECO:0000256" key="1">
    <source>
        <dbReference type="SAM" id="MobiDB-lite"/>
    </source>
</evidence>
<feature type="region of interest" description="Disordered" evidence="1">
    <location>
        <begin position="219"/>
        <end position="243"/>
    </location>
</feature>
<dbReference type="Proteomes" id="UP000500826">
    <property type="component" value="Chromosome"/>
</dbReference>
<dbReference type="EMBL" id="CP053418">
    <property type="protein sequence ID" value="QJW84650.1"/>
    <property type="molecule type" value="Genomic_DNA"/>
</dbReference>
<proteinExistence type="predicted"/>
<name>A0ABX6P5K1_9BURK</name>